<accession>A0A1Y1CIH7</accession>
<sequence>MVFAEGNDNPYPIDGYKTTGIRRLVRLQKIIDGQIKDTKPIPGALKSINDIKLNLLGERGDSLAEFPQSDKKLQQKLNGLFPNLDESYSVALLDITNGKKIRYASRQDAKRFQPGSVGKLAIITGLFNELERLYPNSYEDRVNLLRTRSVRAGTWGNYDEHTVPFFDTITNVLVKRTVKEYDVFSLYEWVDHMLSVSNNGAASIVWREALLMRAFGQAYPALTEEQASEYFKSTPKSVMQKLATAVVNEPLQKIGISEEEWRLGSMFTQGAKRIVPGEGGSIGSPRGLMKFLIALERGKIVDVQSSLEIKRMMYMTDRRIRYGSSPRLTNAAIYFKSGSLYQCKPEEGFTCKKYMGNVQNYMNSVVIVEQPDGSTYMVVLMTNVLKKNSNLDHMGLASSIDDLIRKK</sequence>
<gene>
    <name evidence="5" type="ORF">ALGA_1706</name>
</gene>
<dbReference type="KEGG" id="mbas:ALGA_1706"/>
<name>A0A1Y1CIH7_9BACT</name>
<protein>
    <recommendedName>
        <fullName evidence="3">beta-lactamase</fullName>
        <ecNumber evidence="3">3.5.2.6</ecNumber>
    </recommendedName>
</protein>
<evidence type="ECO:0000313" key="5">
    <source>
        <dbReference type="EMBL" id="BAX80080.1"/>
    </source>
</evidence>
<organism evidence="5 6">
    <name type="scientific">Labilibaculum antarcticum</name>
    <dbReference type="NCBI Taxonomy" id="1717717"/>
    <lineage>
        <taxon>Bacteria</taxon>
        <taxon>Pseudomonadati</taxon>
        <taxon>Bacteroidota</taxon>
        <taxon>Bacteroidia</taxon>
        <taxon>Marinilabiliales</taxon>
        <taxon>Marinifilaceae</taxon>
        <taxon>Labilibaculum</taxon>
    </lineage>
</organism>
<dbReference type="InterPro" id="IPR012338">
    <property type="entry name" value="Beta-lactam/transpept-like"/>
</dbReference>
<comment type="similarity">
    <text evidence="2">Belongs to the class-A beta-lactamase family.</text>
</comment>
<dbReference type="EMBL" id="AP018042">
    <property type="protein sequence ID" value="BAX80080.1"/>
    <property type="molecule type" value="Genomic_DNA"/>
</dbReference>
<dbReference type="SUPFAM" id="SSF56601">
    <property type="entry name" value="beta-lactamase/transpeptidase-like"/>
    <property type="match status" value="1"/>
</dbReference>
<dbReference type="Proteomes" id="UP000218267">
    <property type="component" value="Chromosome"/>
</dbReference>
<evidence type="ECO:0000256" key="2">
    <source>
        <dbReference type="ARBA" id="ARBA00009009"/>
    </source>
</evidence>
<dbReference type="PANTHER" id="PTHR35333">
    <property type="entry name" value="BETA-LACTAMASE"/>
    <property type="match status" value="1"/>
</dbReference>
<evidence type="ECO:0000256" key="1">
    <source>
        <dbReference type="ARBA" id="ARBA00001526"/>
    </source>
</evidence>
<reference evidence="5 6" key="1">
    <citation type="journal article" date="2018" name="Mar. Genomics">
        <title>Complete genome sequence of Marinifilaceae bacterium strain SPP2, isolated from the Antarctic marine sediment.</title>
        <authorList>
            <person name="Watanabe M."/>
            <person name="Kojima H."/>
            <person name="Fukui M."/>
        </authorList>
    </citation>
    <scope>NUCLEOTIDE SEQUENCE [LARGE SCALE GENOMIC DNA]</scope>
    <source>
        <strain evidence="5 6">SPP2</strain>
    </source>
</reference>
<dbReference type="GO" id="GO:0030655">
    <property type="term" value="P:beta-lactam antibiotic catabolic process"/>
    <property type="evidence" value="ECO:0007669"/>
    <property type="project" value="InterPro"/>
</dbReference>
<dbReference type="Pfam" id="PF13354">
    <property type="entry name" value="Beta-lactamase2"/>
    <property type="match status" value="1"/>
</dbReference>
<keyword evidence="6" id="KW-1185">Reference proteome</keyword>
<dbReference type="AlphaFoldDB" id="A0A1Y1CIH7"/>
<evidence type="ECO:0000259" key="4">
    <source>
        <dbReference type="Pfam" id="PF13354"/>
    </source>
</evidence>
<feature type="domain" description="Beta-lactamase class A catalytic" evidence="4">
    <location>
        <begin position="238"/>
        <end position="382"/>
    </location>
</feature>
<dbReference type="EC" id="3.5.2.6" evidence="3"/>
<dbReference type="PANTHER" id="PTHR35333:SF3">
    <property type="entry name" value="BETA-LACTAMASE-TYPE TRANSPEPTIDASE FOLD CONTAINING PROTEIN"/>
    <property type="match status" value="1"/>
</dbReference>
<dbReference type="Gene3D" id="3.40.710.10">
    <property type="entry name" value="DD-peptidase/beta-lactamase superfamily"/>
    <property type="match status" value="1"/>
</dbReference>
<evidence type="ECO:0000313" key="6">
    <source>
        <dbReference type="Proteomes" id="UP000218267"/>
    </source>
</evidence>
<comment type="catalytic activity">
    <reaction evidence="1">
        <text>a beta-lactam + H2O = a substituted beta-amino acid</text>
        <dbReference type="Rhea" id="RHEA:20401"/>
        <dbReference type="ChEBI" id="CHEBI:15377"/>
        <dbReference type="ChEBI" id="CHEBI:35627"/>
        <dbReference type="ChEBI" id="CHEBI:140347"/>
        <dbReference type="EC" id="3.5.2.6"/>
    </reaction>
</comment>
<proteinExistence type="inferred from homology"/>
<dbReference type="InterPro" id="IPR000871">
    <property type="entry name" value="Beta-lactam_class-A"/>
</dbReference>
<evidence type="ECO:0000256" key="3">
    <source>
        <dbReference type="ARBA" id="ARBA00012865"/>
    </source>
</evidence>
<dbReference type="GO" id="GO:0046677">
    <property type="term" value="P:response to antibiotic"/>
    <property type="evidence" value="ECO:0007669"/>
    <property type="project" value="InterPro"/>
</dbReference>
<dbReference type="InterPro" id="IPR045155">
    <property type="entry name" value="Beta-lactam_cat"/>
</dbReference>
<dbReference type="GO" id="GO:0008800">
    <property type="term" value="F:beta-lactamase activity"/>
    <property type="evidence" value="ECO:0007669"/>
    <property type="project" value="UniProtKB-EC"/>
</dbReference>
<reference evidence="6" key="2">
    <citation type="journal article" date="2020" name="Antonie Van Leeuwenhoek">
        <title>Labilibaculum antarcticum sp. nov., a novel facultative anaerobic, psychrotorelant bacterium isolated from marine sediment of Antarctica.</title>
        <authorList>
            <person name="Watanabe M."/>
            <person name="Kojima H."/>
            <person name="Fukui M."/>
        </authorList>
    </citation>
    <scope>NUCLEOTIDE SEQUENCE [LARGE SCALE GENOMIC DNA]</scope>
    <source>
        <strain evidence="6">SPP2</strain>
    </source>
</reference>